<reference evidence="1 2" key="1">
    <citation type="submission" date="2019-07" db="EMBL/GenBank/DDBJ databases">
        <authorList>
            <person name="Jastrzebski P J."/>
            <person name="Paukszto L."/>
            <person name="Jastrzebski P J."/>
        </authorList>
    </citation>
    <scope>NUCLEOTIDE SEQUENCE [LARGE SCALE GENOMIC DNA]</scope>
    <source>
        <strain evidence="1 2">WMS-il1</strain>
    </source>
</reference>
<organism evidence="1 2">
    <name type="scientific">Hymenolepis diminuta</name>
    <name type="common">Rat tapeworm</name>
    <dbReference type="NCBI Taxonomy" id="6216"/>
    <lineage>
        <taxon>Eukaryota</taxon>
        <taxon>Metazoa</taxon>
        <taxon>Spiralia</taxon>
        <taxon>Lophotrochozoa</taxon>
        <taxon>Platyhelminthes</taxon>
        <taxon>Cestoda</taxon>
        <taxon>Eucestoda</taxon>
        <taxon>Cyclophyllidea</taxon>
        <taxon>Hymenolepididae</taxon>
        <taxon>Hymenolepis</taxon>
    </lineage>
</organism>
<protein>
    <submittedName>
        <fullName evidence="1">Uncharacterized protein</fullName>
    </submittedName>
</protein>
<dbReference type="AlphaFoldDB" id="A0A564YVT2"/>
<dbReference type="InterPro" id="IPR036397">
    <property type="entry name" value="RNaseH_sf"/>
</dbReference>
<evidence type="ECO:0000313" key="1">
    <source>
        <dbReference type="EMBL" id="VUZ51109.1"/>
    </source>
</evidence>
<proteinExistence type="predicted"/>
<accession>A0A564YVT2</accession>
<name>A0A564YVT2_HYMDI</name>
<sequence length="124" mass="14529">MLTKLNSEQLQVAIDGNPTCTTRELSKTFHASCHMTIYREMKRLKGKVSKAGKWDLSEINKQQRAISCLSLRSRELQAPFSDPIVTDSDEKWWIPYNNVKRKRQWFKSNSTTETIRDCTRKKSF</sequence>
<dbReference type="EMBL" id="CABIJS010000421">
    <property type="protein sequence ID" value="VUZ51109.1"/>
    <property type="molecule type" value="Genomic_DNA"/>
</dbReference>
<dbReference type="GO" id="GO:0003676">
    <property type="term" value="F:nucleic acid binding"/>
    <property type="evidence" value="ECO:0007669"/>
    <property type="project" value="InterPro"/>
</dbReference>
<gene>
    <name evidence="1" type="ORF">WMSIL1_LOCUS9882</name>
</gene>
<evidence type="ECO:0000313" key="2">
    <source>
        <dbReference type="Proteomes" id="UP000321570"/>
    </source>
</evidence>
<keyword evidence="2" id="KW-1185">Reference proteome</keyword>
<dbReference type="Gene3D" id="3.30.420.10">
    <property type="entry name" value="Ribonuclease H-like superfamily/Ribonuclease H"/>
    <property type="match status" value="1"/>
</dbReference>
<dbReference type="Proteomes" id="UP000321570">
    <property type="component" value="Unassembled WGS sequence"/>
</dbReference>